<comment type="subcellular location">
    <subcellularLocation>
        <location evidence="1">Membrane</location>
        <topology evidence="1">Multi-pass membrane protein</topology>
    </subcellularLocation>
</comment>
<feature type="transmembrane region" description="Helical" evidence="6">
    <location>
        <begin position="171"/>
        <end position="188"/>
    </location>
</feature>
<reference evidence="7 8" key="1">
    <citation type="submission" date="2019-11" db="EMBL/GenBank/DDBJ databases">
        <title>Phenotypic characterization of an OXA-22 and OXA-60 co-producing Ralstonia pickettii clinical strain.</title>
        <authorList>
            <person name="He F."/>
        </authorList>
    </citation>
    <scope>NUCLEOTIDE SEQUENCE [LARGE SCALE GENOMIC DNA]</scope>
    <source>
        <strain evidence="7 8">PSLESD1</strain>
    </source>
</reference>
<keyword evidence="3 6" id="KW-0812">Transmembrane</keyword>
<dbReference type="GO" id="GO:0022857">
    <property type="term" value="F:transmembrane transporter activity"/>
    <property type="evidence" value="ECO:0007669"/>
    <property type="project" value="InterPro"/>
</dbReference>
<feature type="transmembrane region" description="Helical" evidence="6">
    <location>
        <begin position="82"/>
        <end position="100"/>
    </location>
</feature>
<evidence type="ECO:0000313" key="7">
    <source>
        <dbReference type="EMBL" id="MRT00821.1"/>
    </source>
</evidence>
<feature type="transmembrane region" description="Helical" evidence="6">
    <location>
        <begin position="141"/>
        <end position="159"/>
    </location>
</feature>
<evidence type="ECO:0000256" key="4">
    <source>
        <dbReference type="ARBA" id="ARBA00022989"/>
    </source>
</evidence>
<dbReference type="InterPro" id="IPR036259">
    <property type="entry name" value="MFS_trans_sf"/>
</dbReference>
<dbReference type="Gene3D" id="1.20.1250.20">
    <property type="entry name" value="MFS general substrate transporter like domains"/>
    <property type="match status" value="1"/>
</dbReference>
<evidence type="ECO:0000256" key="2">
    <source>
        <dbReference type="ARBA" id="ARBA00022448"/>
    </source>
</evidence>
<evidence type="ECO:0000313" key="8">
    <source>
        <dbReference type="Proteomes" id="UP000441032"/>
    </source>
</evidence>
<name>A0A7X2LCH8_RALPI</name>
<evidence type="ECO:0000256" key="5">
    <source>
        <dbReference type="ARBA" id="ARBA00023136"/>
    </source>
</evidence>
<proteinExistence type="predicted"/>
<evidence type="ECO:0000256" key="1">
    <source>
        <dbReference type="ARBA" id="ARBA00004141"/>
    </source>
</evidence>
<dbReference type="Proteomes" id="UP000441032">
    <property type="component" value="Unassembled WGS sequence"/>
</dbReference>
<evidence type="ECO:0000256" key="6">
    <source>
        <dbReference type="SAM" id="Phobius"/>
    </source>
</evidence>
<feature type="transmembrane region" description="Helical" evidence="6">
    <location>
        <begin position="222"/>
        <end position="245"/>
    </location>
</feature>
<keyword evidence="2" id="KW-0813">Transport</keyword>
<organism evidence="7 8">
    <name type="scientific">Ralstonia pickettii</name>
    <name type="common">Burkholderia pickettii</name>
    <dbReference type="NCBI Taxonomy" id="329"/>
    <lineage>
        <taxon>Bacteria</taxon>
        <taxon>Pseudomonadati</taxon>
        <taxon>Pseudomonadota</taxon>
        <taxon>Betaproteobacteria</taxon>
        <taxon>Burkholderiales</taxon>
        <taxon>Burkholderiaceae</taxon>
        <taxon>Ralstonia</taxon>
    </lineage>
</organism>
<dbReference type="InterPro" id="IPR052983">
    <property type="entry name" value="MFS_Riboflavin_Transporter"/>
</dbReference>
<dbReference type="AlphaFoldDB" id="A0A7X2LCH8"/>
<evidence type="ECO:0000256" key="3">
    <source>
        <dbReference type="ARBA" id="ARBA00022692"/>
    </source>
</evidence>
<dbReference type="Pfam" id="PF07690">
    <property type="entry name" value="MFS_1"/>
    <property type="match status" value="1"/>
</dbReference>
<dbReference type="RefSeq" id="WP_154208162.1">
    <property type="nucleotide sequence ID" value="NZ_WJYN01000008.1"/>
</dbReference>
<dbReference type="PANTHER" id="PTHR43385:SF1">
    <property type="entry name" value="RIBOFLAVIN TRANSPORTER RIBJ"/>
    <property type="match status" value="1"/>
</dbReference>
<keyword evidence="4 6" id="KW-1133">Transmembrane helix</keyword>
<dbReference type="PANTHER" id="PTHR43385">
    <property type="entry name" value="RIBOFLAVIN TRANSPORTER RIBJ"/>
    <property type="match status" value="1"/>
</dbReference>
<feature type="transmembrane region" description="Helical" evidence="6">
    <location>
        <begin position="15"/>
        <end position="39"/>
    </location>
</feature>
<dbReference type="InterPro" id="IPR011701">
    <property type="entry name" value="MFS"/>
</dbReference>
<comment type="caution">
    <text evidence="7">The sequence shown here is derived from an EMBL/GenBank/DDBJ whole genome shotgun (WGS) entry which is preliminary data.</text>
</comment>
<accession>A0A7X2LCH8</accession>
<keyword evidence="5 6" id="KW-0472">Membrane</keyword>
<dbReference type="GO" id="GO:0016020">
    <property type="term" value="C:membrane"/>
    <property type="evidence" value="ECO:0007669"/>
    <property type="project" value="UniProtKB-SubCell"/>
</dbReference>
<feature type="transmembrane region" description="Helical" evidence="6">
    <location>
        <begin position="51"/>
        <end position="70"/>
    </location>
</feature>
<dbReference type="EMBL" id="WJYN01000008">
    <property type="protein sequence ID" value="MRT00821.1"/>
    <property type="molecule type" value="Genomic_DNA"/>
</dbReference>
<feature type="transmembrane region" description="Helical" evidence="6">
    <location>
        <begin position="106"/>
        <end position="129"/>
    </location>
</feature>
<protein>
    <submittedName>
        <fullName evidence="7">MFS transporter</fullName>
    </submittedName>
</protein>
<sequence>MKPMFSPGSPEGRRLVLLLGLAQMVSWGTLYFSFTVFLAPMHDTLGWARPFLAGGFSVGLLVWALCSFWVGRALDRWPARRVMGVGTVLAAAGLLAWSLVSSETAFLLLWLPMGVAMATTLYDPAFVVLRQAFGDAYQRPILGLTLIAGFSSTLCIPLAQLGVEHLGWRHTLQLFALAHVLICLPIHARLRVRPPMLVPAEALDPTAAVHASAWRLVLRLPVFWAVVLAFVATSLIATVLGAHLIPLLTEKGVPTSRQLLIAALVGPAQVLGRLAMMRSRPAHPVRIAPWTYGAMAAALVLLALSSGPLLIVFALVYGAANGINTMVRAIAMPELVSRNQYATLNGLMMTPVLLAQASAPWLGALLWRASGGYAAVEWAMVGAALIALAAFAYGLRHARKRTAPNAASRSEMTQLS</sequence>
<feature type="transmembrane region" description="Helical" evidence="6">
    <location>
        <begin position="373"/>
        <end position="395"/>
    </location>
</feature>
<feature type="transmembrane region" description="Helical" evidence="6">
    <location>
        <begin position="343"/>
        <end position="367"/>
    </location>
</feature>
<gene>
    <name evidence="7" type="ORF">GJQ57_19435</name>
</gene>
<dbReference type="SUPFAM" id="SSF103473">
    <property type="entry name" value="MFS general substrate transporter"/>
    <property type="match status" value="1"/>
</dbReference>